<organism evidence="1 2">
    <name type="scientific">Afipia felis</name>
    <name type="common">Cat scratch disease bacillus</name>
    <dbReference type="NCBI Taxonomy" id="1035"/>
    <lineage>
        <taxon>Bacteria</taxon>
        <taxon>Pseudomonadati</taxon>
        <taxon>Pseudomonadota</taxon>
        <taxon>Alphaproteobacteria</taxon>
        <taxon>Hyphomicrobiales</taxon>
        <taxon>Nitrobacteraceae</taxon>
        <taxon>Afipia</taxon>
    </lineage>
</organism>
<dbReference type="Proteomes" id="UP000035762">
    <property type="component" value="Unassembled WGS sequence"/>
</dbReference>
<evidence type="ECO:0000313" key="2">
    <source>
        <dbReference type="Proteomes" id="UP000035762"/>
    </source>
</evidence>
<protein>
    <submittedName>
        <fullName evidence="1">Uncharacterized protein</fullName>
    </submittedName>
</protein>
<name>A0A090MPR0_AFIFE</name>
<dbReference type="InterPro" id="IPR022037">
    <property type="entry name" value="DUF3606"/>
</dbReference>
<proteinExistence type="predicted"/>
<dbReference type="EMBL" id="CCAZ020000001">
    <property type="protein sequence ID" value="CEG07659.1"/>
    <property type="molecule type" value="Genomic_DNA"/>
</dbReference>
<dbReference type="Pfam" id="PF12244">
    <property type="entry name" value="DUF3606"/>
    <property type="match status" value="1"/>
</dbReference>
<evidence type="ECO:0000313" key="1">
    <source>
        <dbReference type="EMBL" id="CEG07659.1"/>
    </source>
</evidence>
<dbReference type="RefSeq" id="WP_009341000.1">
    <property type="nucleotide sequence ID" value="NZ_CCAZ020000001.1"/>
</dbReference>
<dbReference type="OrthoDB" id="8127796at2"/>
<dbReference type="AlphaFoldDB" id="A0A090MPR0"/>
<gene>
    <name evidence="1" type="ORF">BN961_01058</name>
</gene>
<reference evidence="1 2" key="1">
    <citation type="journal article" date="2014" name="Genome Announc.">
        <title>Genome Sequence of Afipia felis Strain 76713, Isolated in Hospital Water Using an Amoeba Co-Culture Procedure.</title>
        <authorList>
            <person name="Benamar S."/>
            <person name="La Scola B."/>
            <person name="Croce O."/>
        </authorList>
    </citation>
    <scope>NUCLEOTIDE SEQUENCE [LARGE SCALE GENOMIC DNA]</scope>
    <source>
        <strain evidence="1 2">76713</strain>
    </source>
</reference>
<sequence>MIHLVKVADVLAANIGVRAPATIDTSDKDATSYWAYRLNVSPQDLADAIAKVGPSVAAIRQHLNT</sequence>
<comment type="caution">
    <text evidence="1">The sequence shown here is derived from an EMBL/GenBank/DDBJ whole genome shotgun (WGS) entry which is preliminary data.</text>
</comment>
<keyword evidence="2" id="KW-1185">Reference proteome</keyword>
<accession>A0A090MPR0</accession>